<comment type="caution">
    <text evidence="1">The sequence shown here is derived from an EMBL/GenBank/DDBJ whole genome shotgun (WGS) entry which is preliminary data.</text>
</comment>
<reference evidence="1 2" key="1">
    <citation type="submission" date="2024-01" db="EMBL/GenBank/DDBJ databases">
        <title>A telomere-to-telomere, gap-free genome of sweet tea (Lithocarpus litseifolius).</title>
        <authorList>
            <person name="Zhou J."/>
        </authorList>
    </citation>
    <scope>NUCLEOTIDE SEQUENCE [LARGE SCALE GENOMIC DNA]</scope>
    <source>
        <strain evidence="1">Zhou-2022a</strain>
        <tissue evidence="1">Leaf</tissue>
    </source>
</reference>
<proteinExistence type="predicted"/>
<gene>
    <name evidence="1" type="ORF">SO802_022360</name>
</gene>
<keyword evidence="2" id="KW-1185">Reference proteome</keyword>
<evidence type="ECO:0000313" key="2">
    <source>
        <dbReference type="Proteomes" id="UP001459277"/>
    </source>
</evidence>
<dbReference type="AlphaFoldDB" id="A0AAW2CHH3"/>
<dbReference type="Proteomes" id="UP001459277">
    <property type="component" value="Unassembled WGS sequence"/>
</dbReference>
<dbReference type="EMBL" id="JAZDWU010000007">
    <property type="protein sequence ID" value="KAK9997674.1"/>
    <property type="molecule type" value="Genomic_DNA"/>
</dbReference>
<name>A0AAW2CHH3_9ROSI</name>
<sequence>MKKHNWDVSTTPSWVVRLDDDEDEEDPEFYGAPAFESRLAPEGYKETTRHIQEEFKRISGSMFWKALSILLLRIKTDAYKS</sequence>
<accession>A0AAW2CHH3</accession>
<organism evidence="1 2">
    <name type="scientific">Lithocarpus litseifolius</name>
    <dbReference type="NCBI Taxonomy" id="425828"/>
    <lineage>
        <taxon>Eukaryota</taxon>
        <taxon>Viridiplantae</taxon>
        <taxon>Streptophyta</taxon>
        <taxon>Embryophyta</taxon>
        <taxon>Tracheophyta</taxon>
        <taxon>Spermatophyta</taxon>
        <taxon>Magnoliopsida</taxon>
        <taxon>eudicotyledons</taxon>
        <taxon>Gunneridae</taxon>
        <taxon>Pentapetalae</taxon>
        <taxon>rosids</taxon>
        <taxon>fabids</taxon>
        <taxon>Fagales</taxon>
        <taxon>Fagaceae</taxon>
        <taxon>Lithocarpus</taxon>
    </lineage>
</organism>
<protein>
    <submittedName>
        <fullName evidence="1">Uncharacterized protein</fullName>
    </submittedName>
</protein>
<evidence type="ECO:0000313" key="1">
    <source>
        <dbReference type="EMBL" id="KAK9997674.1"/>
    </source>
</evidence>